<proteinExistence type="predicted"/>
<sequence>MTGKVPMTGTTAVQHARTATLPKEAELGDVFRIEHRSGGPLTWEPFCTIWLCTGHDRLTSFAQWQQVQLGEEQLGE</sequence>
<accession>A0A0N1JX84</accession>
<protein>
    <submittedName>
        <fullName evidence="1">Uncharacterized protein</fullName>
    </submittedName>
</protein>
<keyword evidence="2" id="KW-1185">Reference proteome</keyword>
<dbReference type="EMBL" id="LGKG01000147">
    <property type="protein sequence ID" value="KPC61515.1"/>
    <property type="molecule type" value="Genomic_DNA"/>
</dbReference>
<evidence type="ECO:0000313" key="1">
    <source>
        <dbReference type="EMBL" id="KPC61515.1"/>
    </source>
</evidence>
<reference evidence="2" key="1">
    <citation type="submission" date="2015-07" db="EMBL/GenBank/DDBJ databases">
        <authorList>
            <person name="Ju K.-S."/>
            <person name="Doroghazi J.R."/>
            <person name="Metcalf W.W."/>
        </authorList>
    </citation>
    <scope>NUCLEOTIDE SEQUENCE [LARGE SCALE GENOMIC DNA]</scope>
    <source>
        <strain evidence="2">NRRL ISP-5002</strain>
    </source>
</reference>
<dbReference type="AlphaFoldDB" id="A0A0N1JX84"/>
<gene>
    <name evidence="1" type="ORF">ADL29_23755</name>
</gene>
<dbReference type="Proteomes" id="UP000037982">
    <property type="component" value="Unassembled WGS sequence"/>
</dbReference>
<organism evidence="1 2">
    <name type="scientific">Streptomyces chattanoogensis</name>
    <dbReference type="NCBI Taxonomy" id="66876"/>
    <lineage>
        <taxon>Bacteria</taxon>
        <taxon>Bacillati</taxon>
        <taxon>Actinomycetota</taxon>
        <taxon>Actinomycetes</taxon>
        <taxon>Kitasatosporales</taxon>
        <taxon>Streptomycetaceae</taxon>
        <taxon>Streptomyces</taxon>
    </lineage>
</organism>
<name>A0A0N1JX84_9ACTN</name>
<comment type="caution">
    <text evidence="1">The sequence shown here is derived from an EMBL/GenBank/DDBJ whole genome shotgun (WGS) entry which is preliminary data.</text>
</comment>
<evidence type="ECO:0000313" key="2">
    <source>
        <dbReference type="Proteomes" id="UP000037982"/>
    </source>
</evidence>